<accession>A0A8T2NPI1</accession>
<feature type="compositionally biased region" description="Acidic residues" evidence="1">
    <location>
        <begin position="303"/>
        <end position="319"/>
    </location>
</feature>
<sequence length="319" mass="34722">MLLLHCEEIGLRASPGTACPLEARERAPHTRTLGAGAGAGGCGTVVFSTARVNFLSLAWGFGAGRQRDRVGEQTEGLLRRGRRERSLYCCCEPPCVSASAVAATAACSPRAMEPNSPKKIQFATPLFHSHLDPQAAEHKLMTNERQEVRGSTCPPVALLSPMLSAELQLVVEQHLQKQENPEAGLCDSLDPLSPITAQHYGNADLLANHNCPEPNGNEAHVNMVLGTEEHPGSNCAGGRELADACRAREERRDSRRSQHPQPHSGTCSEMRSEALPRRKDTPYQHPHPFSPGGKLIRAHTESFPEEEEGMEEQEVDRSP</sequence>
<dbReference type="AlphaFoldDB" id="A0A8T2NPI1"/>
<reference evidence="2" key="1">
    <citation type="thesis" date="2021" institute="BYU ScholarsArchive" country="Provo, UT, USA">
        <title>Applications of and Algorithms for Genome Assembly and Genomic Analyses with an Emphasis on Marine Teleosts.</title>
        <authorList>
            <person name="Pickett B.D."/>
        </authorList>
    </citation>
    <scope>NUCLEOTIDE SEQUENCE</scope>
    <source>
        <strain evidence="2">HI-2016</strain>
    </source>
</reference>
<feature type="region of interest" description="Disordered" evidence="1">
    <location>
        <begin position="246"/>
        <end position="319"/>
    </location>
</feature>
<proteinExistence type="predicted"/>
<protein>
    <submittedName>
        <fullName evidence="2">Uncharacterized protein</fullName>
    </submittedName>
</protein>
<feature type="compositionally biased region" description="Basic and acidic residues" evidence="1">
    <location>
        <begin position="246"/>
        <end position="256"/>
    </location>
</feature>
<evidence type="ECO:0000313" key="3">
    <source>
        <dbReference type="Proteomes" id="UP000824540"/>
    </source>
</evidence>
<dbReference type="EMBL" id="JAFBMS010000039">
    <property type="protein sequence ID" value="KAG9340991.1"/>
    <property type="molecule type" value="Genomic_DNA"/>
</dbReference>
<dbReference type="Proteomes" id="UP000824540">
    <property type="component" value="Unassembled WGS sequence"/>
</dbReference>
<comment type="caution">
    <text evidence="2">The sequence shown here is derived from an EMBL/GenBank/DDBJ whole genome shotgun (WGS) entry which is preliminary data.</text>
</comment>
<name>A0A8T2NPI1_9TELE</name>
<dbReference type="OrthoDB" id="9940275at2759"/>
<feature type="compositionally biased region" description="Polar residues" evidence="1">
    <location>
        <begin position="259"/>
        <end position="269"/>
    </location>
</feature>
<organism evidence="2 3">
    <name type="scientific">Albula glossodonta</name>
    <name type="common">roundjaw bonefish</name>
    <dbReference type="NCBI Taxonomy" id="121402"/>
    <lineage>
        <taxon>Eukaryota</taxon>
        <taxon>Metazoa</taxon>
        <taxon>Chordata</taxon>
        <taxon>Craniata</taxon>
        <taxon>Vertebrata</taxon>
        <taxon>Euteleostomi</taxon>
        <taxon>Actinopterygii</taxon>
        <taxon>Neopterygii</taxon>
        <taxon>Teleostei</taxon>
        <taxon>Albuliformes</taxon>
        <taxon>Albulidae</taxon>
        <taxon>Albula</taxon>
    </lineage>
</organism>
<feature type="compositionally biased region" description="Basic and acidic residues" evidence="1">
    <location>
        <begin position="270"/>
        <end position="282"/>
    </location>
</feature>
<gene>
    <name evidence="2" type="ORF">JZ751_020186</name>
</gene>
<keyword evidence="3" id="KW-1185">Reference proteome</keyword>
<evidence type="ECO:0000256" key="1">
    <source>
        <dbReference type="SAM" id="MobiDB-lite"/>
    </source>
</evidence>
<evidence type="ECO:0000313" key="2">
    <source>
        <dbReference type="EMBL" id="KAG9340991.1"/>
    </source>
</evidence>